<evidence type="ECO:0000313" key="2">
    <source>
        <dbReference type="EMBL" id="KRR11020.1"/>
    </source>
</evidence>
<accession>A0A0R3LSV6</accession>
<keyword evidence="3" id="KW-1185">Reference proteome</keyword>
<dbReference type="AlphaFoldDB" id="A0A0R3LSV6"/>
<organism evidence="2 3">
    <name type="scientific">Bradyrhizobium jicamae</name>
    <dbReference type="NCBI Taxonomy" id="280332"/>
    <lineage>
        <taxon>Bacteria</taxon>
        <taxon>Pseudomonadati</taxon>
        <taxon>Pseudomonadota</taxon>
        <taxon>Alphaproteobacteria</taxon>
        <taxon>Hyphomicrobiales</taxon>
        <taxon>Nitrobacteraceae</taxon>
        <taxon>Bradyrhizobium</taxon>
    </lineage>
</organism>
<proteinExistence type="predicted"/>
<feature type="compositionally biased region" description="Polar residues" evidence="1">
    <location>
        <begin position="57"/>
        <end position="66"/>
    </location>
</feature>
<dbReference type="EMBL" id="LLXZ01000050">
    <property type="protein sequence ID" value="KRR11020.1"/>
    <property type="molecule type" value="Genomic_DNA"/>
</dbReference>
<evidence type="ECO:0000313" key="3">
    <source>
        <dbReference type="Proteomes" id="UP000050863"/>
    </source>
</evidence>
<dbReference type="Proteomes" id="UP000050863">
    <property type="component" value="Unassembled WGS sequence"/>
</dbReference>
<protein>
    <submittedName>
        <fullName evidence="2">Uncharacterized protein</fullName>
    </submittedName>
</protein>
<feature type="region of interest" description="Disordered" evidence="1">
    <location>
        <begin position="33"/>
        <end position="66"/>
    </location>
</feature>
<evidence type="ECO:0000256" key="1">
    <source>
        <dbReference type="SAM" id="MobiDB-lite"/>
    </source>
</evidence>
<feature type="compositionally biased region" description="Basic and acidic residues" evidence="1">
    <location>
        <begin position="41"/>
        <end position="56"/>
    </location>
</feature>
<sequence length="66" mass="7445">MLNDLPARKTKWIEVGKSWRELADACVMSSALRDWTSSQREQPRTAAERGGVDEKSISNLDIRNAV</sequence>
<reference evidence="2 3" key="1">
    <citation type="submission" date="2014-03" db="EMBL/GenBank/DDBJ databases">
        <title>Bradyrhizobium valentinum sp. nov., isolated from effective nodules of Lupinus mariae-josephae, a lupine endemic of basic-lime soils in Eastern Spain.</title>
        <authorList>
            <person name="Duran D."/>
            <person name="Rey L."/>
            <person name="Navarro A."/>
            <person name="Busquets A."/>
            <person name="Imperial J."/>
            <person name="Ruiz-Argueso T."/>
        </authorList>
    </citation>
    <scope>NUCLEOTIDE SEQUENCE [LARGE SCALE GENOMIC DNA]</scope>
    <source>
        <strain evidence="2 3">PAC68</strain>
    </source>
</reference>
<comment type="caution">
    <text evidence="2">The sequence shown here is derived from an EMBL/GenBank/DDBJ whole genome shotgun (WGS) entry which is preliminary data.</text>
</comment>
<gene>
    <name evidence="2" type="ORF">CQ12_40110</name>
</gene>
<name>A0A0R3LSV6_9BRAD</name>